<evidence type="ECO:0000313" key="3">
    <source>
        <dbReference type="Proteomes" id="UP001166674"/>
    </source>
</evidence>
<reference evidence="2" key="1">
    <citation type="submission" date="2020-03" db="EMBL/GenBank/DDBJ databases">
        <title>Studies in the Genomics of Life Span.</title>
        <authorList>
            <person name="Glass D."/>
        </authorList>
    </citation>
    <scope>NUCLEOTIDE SEQUENCE</scope>
    <source>
        <strain evidence="2">SUZIE</strain>
        <tissue evidence="2">Muscle</tissue>
    </source>
</reference>
<name>A0AA41MH45_SCICA</name>
<evidence type="ECO:0000256" key="1">
    <source>
        <dbReference type="SAM" id="MobiDB-lite"/>
    </source>
</evidence>
<sequence>MRFAKKHNKKGLKKMQANNTKAMSVHAEAVKALVKPKEVKPKMPKGASHKLTRLALPCLPNPSTGSVLMPTWPGSIGSAGQRPKPKPRPRLQLQLQLQLPPPKVPRPPRVPRPLQKLHNKNLCECENRRTGVTPEPLSMGTGVFLCCLYK</sequence>
<feature type="compositionally biased region" description="Basic residues" evidence="1">
    <location>
        <begin position="1"/>
        <end position="13"/>
    </location>
</feature>
<dbReference type="AlphaFoldDB" id="A0AA41MH45"/>
<evidence type="ECO:0000313" key="2">
    <source>
        <dbReference type="EMBL" id="MBZ3871880.1"/>
    </source>
</evidence>
<keyword evidence="2" id="KW-0689">Ribosomal protein</keyword>
<gene>
    <name evidence="2" type="ORF">SUZIE_115150</name>
</gene>
<proteinExistence type="predicted"/>
<organism evidence="2 3">
    <name type="scientific">Sciurus carolinensis</name>
    <name type="common">Eastern gray squirrel</name>
    <dbReference type="NCBI Taxonomy" id="30640"/>
    <lineage>
        <taxon>Eukaryota</taxon>
        <taxon>Metazoa</taxon>
        <taxon>Chordata</taxon>
        <taxon>Craniata</taxon>
        <taxon>Vertebrata</taxon>
        <taxon>Euteleostomi</taxon>
        <taxon>Mammalia</taxon>
        <taxon>Eutheria</taxon>
        <taxon>Euarchontoglires</taxon>
        <taxon>Glires</taxon>
        <taxon>Rodentia</taxon>
        <taxon>Sciuromorpha</taxon>
        <taxon>Sciuridae</taxon>
        <taxon>Sciurinae</taxon>
        <taxon>Sciurini</taxon>
        <taxon>Sciurus</taxon>
    </lineage>
</organism>
<accession>A0AA41MH45</accession>
<keyword evidence="3" id="KW-1185">Reference proteome</keyword>
<keyword evidence="2" id="KW-0687">Ribonucleoprotein</keyword>
<dbReference type="GO" id="GO:0005840">
    <property type="term" value="C:ribosome"/>
    <property type="evidence" value="ECO:0007669"/>
    <property type="project" value="UniProtKB-KW"/>
</dbReference>
<feature type="region of interest" description="Disordered" evidence="1">
    <location>
        <begin position="69"/>
        <end position="90"/>
    </location>
</feature>
<feature type="region of interest" description="Disordered" evidence="1">
    <location>
        <begin position="1"/>
        <end position="24"/>
    </location>
</feature>
<dbReference type="Proteomes" id="UP001166674">
    <property type="component" value="Unassembled WGS sequence"/>
</dbReference>
<comment type="caution">
    <text evidence="2">The sequence shown here is derived from an EMBL/GenBank/DDBJ whole genome shotgun (WGS) entry which is preliminary data.</text>
</comment>
<dbReference type="EMBL" id="JAATJV010178421">
    <property type="protein sequence ID" value="MBZ3871880.1"/>
    <property type="molecule type" value="Genomic_DNA"/>
</dbReference>
<protein>
    <submittedName>
        <fullName evidence="2">60S ribosomal protein L29</fullName>
    </submittedName>
</protein>